<dbReference type="Proteomes" id="UP000014500">
    <property type="component" value="Unassembled WGS sequence"/>
</dbReference>
<dbReference type="Gene3D" id="3.10.100.10">
    <property type="entry name" value="Mannose-Binding Protein A, subunit A"/>
    <property type="match status" value="2"/>
</dbReference>
<dbReference type="eggNOG" id="KOG4297">
    <property type="taxonomic scope" value="Eukaryota"/>
</dbReference>
<feature type="signal peptide" evidence="3">
    <location>
        <begin position="1"/>
        <end position="21"/>
    </location>
</feature>
<dbReference type="Pfam" id="PF00059">
    <property type="entry name" value="Lectin_C"/>
    <property type="match status" value="2"/>
</dbReference>
<dbReference type="CDD" id="cd00037">
    <property type="entry name" value="CLECT"/>
    <property type="match status" value="1"/>
</dbReference>
<keyword evidence="2" id="KW-1133">Transmembrane helix</keyword>
<evidence type="ECO:0000256" key="2">
    <source>
        <dbReference type="SAM" id="Phobius"/>
    </source>
</evidence>
<keyword evidence="3" id="KW-0732">Signal</keyword>
<evidence type="ECO:0000256" key="3">
    <source>
        <dbReference type="SAM" id="SignalP"/>
    </source>
</evidence>
<dbReference type="PANTHER" id="PTHR22801:SF63">
    <property type="entry name" value="C-TYPE LECTIN DOMAIN-CONTAINING PROTEIN"/>
    <property type="match status" value="1"/>
</dbReference>
<dbReference type="EMBL" id="JH431674">
    <property type="status" value="NOT_ANNOTATED_CDS"/>
    <property type="molecule type" value="Genomic_DNA"/>
</dbReference>
<reference evidence="6" key="1">
    <citation type="submission" date="2011-05" db="EMBL/GenBank/DDBJ databases">
        <authorList>
            <person name="Richards S.R."/>
            <person name="Qu J."/>
            <person name="Jiang H."/>
            <person name="Jhangiani S.N."/>
            <person name="Agravi P."/>
            <person name="Goodspeed R."/>
            <person name="Gross S."/>
            <person name="Mandapat C."/>
            <person name="Jackson L."/>
            <person name="Mathew T."/>
            <person name="Pu L."/>
            <person name="Thornton R."/>
            <person name="Saada N."/>
            <person name="Wilczek-Boney K.B."/>
            <person name="Lee S."/>
            <person name="Kovar C."/>
            <person name="Wu Y."/>
            <person name="Scherer S.E."/>
            <person name="Worley K.C."/>
            <person name="Muzny D.M."/>
            <person name="Gibbs R."/>
        </authorList>
    </citation>
    <scope>NUCLEOTIDE SEQUENCE</scope>
    <source>
        <strain evidence="6">Brora</strain>
    </source>
</reference>
<feature type="domain" description="C-type lectin" evidence="4">
    <location>
        <begin position="39"/>
        <end position="156"/>
    </location>
</feature>
<evidence type="ECO:0000259" key="4">
    <source>
        <dbReference type="PROSITE" id="PS50041"/>
    </source>
</evidence>
<dbReference type="SUPFAM" id="SSF56436">
    <property type="entry name" value="C-type lectin-like"/>
    <property type="match status" value="2"/>
</dbReference>
<keyword evidence="1" id="KW-1015">Disulfide bond</keyword>
<dbReference type="PROSITE" id="PS50041">
    <property type="entry name" value="C_TYPE_LECTIN_2"/>
    <property type="match status" value="2"/>
</dbReference>
<dbReference type="AlphaFoldDB" id="T1IY95"/>
<name>T1IY95_STRMM</name>
<accession>T1IY95</accession>
<dbReference type="InterPro" id="IPR018378">
    <property type="entry name" value="C-type_lectin_CS"/>
</dbReference>
<feature type="chain" id="PRO_5004590050" description="C-type lectin domain-containing protein" evidence="3">
    <location>
        <begin position="22"/>
        <end position="415"/>
    </location>
</feature>
<dbReference type="PANTHER" id="PTHR22801">
    <property type="entry name" value="LITHOSTATHINE"/>
    <property type="match status" value="1"/>
</dbReference>
<organism evidence="5 6">
    <name type="scientific">Strigamia maritima</name>
    <name type="common">European centipede</name>
    <name type="synonym">Geophilus maritimus</name>
    <dbReference type="NCBI Taxonomy" id="126957"/>
    <lineage>
        <taxon>Eukaryota</taxon>
        <taxon>Metazoa</taxon>
        <taxon>Ecdysozoa</taxon>
        <taxon>Arthropoda</taxon>
        <taxon>Myriapoda</taxon>
        <taxon>Chilopoda</taxon>
        <taxon>Pleurostigmophora</taxon>
        <taxon>Geophilomorpha</taxon>
        <taxon>Linotaeniidae</taxon>
        <taxon>Strigamia</taxon>
    </lineage>
</organism>
<dbReference type="InterPro" id="IPR001304">
    <property type="entry name" value="C-type_lectin-like"/>
</dbReference>
<evidence type="ECO:0000313" key="6">
    <source>
        <dbReference type="Proteomes" id="UP000014500"/>
    </source>
</evidence>
<dbReference type="InterPro" id="IPR050801">
    <property type="entry name" value="Ca-Dep_Lectins_ImmuneDev"/>
</dbReference>
<reference evidence="5" key="2">
    <citation type="submission" date="2015-02" db="UniProtKB">
        <authorList>
            <consortium name="EnsemblMetazoa"/>
        </authorList>
    </citation>
    <scope>IDENTIFICATION</scope>
</reference>
<protein>
    <recommendedName>
        <fullName evidence="4">C-type lectin domain-containing protein</fullName>
    </recommendedName>
</protein>
<dbReference type="OMA" id="YRHWNDI"/>
<dbReference type="PROSITE" id="PS00615">
    <property type="entry name" value="C_TYPE_LECTIN_1"/>
    <property type="match status" value="2"/>
</dbReference>
<dbReference type="InterPro" id="IPR016186">
    <property type="entry name" value="C-type_lectin-like/link_sf"/>
</dbReference>
<evidence type="ECO:0000313" key="5">
    <source>
        <dbReference type="EnsemblMetazoa" id="SMAR006202-PA"/>
    </source>
</evidence>
<feature type="domain" description="C-type lectin" evidence="4">
    <location>
        <begin position="170"/>
        <end position="301"/>
    </location>
</feature>
<dbReference type="HOGENOM" id="CLU_662807_0_0_1"/>
<dbReference type="PhylomeDB" id="T1IY95"/>
<feature type="transmembrane region" description="Helical" evidence="2">
    <location>
        <begin position="357"/>
        <end position="379"/>
    </location>
</feature>
<keyword evidence="6" id="KW-1185">Reference proteome</keyword>
<sequence>MCVKSAILALVLHSAWNYAIAQKEAGDSALGCPRGTYRLDNFCYSISTLSGNFDDSELACEMGNGRLAMVKSPEIHLFLHKLRIRRFLLNYWIGLNDKVAEGVWVYSDGSRVQGFKRWAPGEPNNAKGQHCGKIIMSKNLLWDDDQCNNQWLYICQFQGYNCTNSNRSALGIFCYELSNEIATYDQAAQQCEFKGGYLANIKTPSTYEFIKGLVYNNRKWLEMDEKKMADILRVNNNRIPAIWIGVRYYKGKWVFSDDTVTNFTIWAAGEPNNAKTEEDCVLMSQQWHDVKCNTIRNFACQYNVSMPLPTSENSSPTDPLPTVPYTSTSTYLKPESAVGANTMIKETSGLNLSVNHFTSLLLVFFVLGAIFVACFWGIATHSRNIRRKIMRRKDDEQTLRILDHDVTNQVFCDKM</sequence>
<dbReference type="InterPro" id="IPR016187">
    <property type="entry name" value="CTDL_fold"/>
</dbReference>
<proteinExistence type="predicted"/>
<evidence type="ECO:0000256" key="1">
    <source>
        <dbReference type="ARBA" id="ARBA00023157"/>
    </source>
</evidence>
<dbReference type="SMART" id="SM00034">
    <property type="entry name" value="CLECT"/>
    <property type="match status" value="2"/>
</dbReference>
<keyword evidence="2" id="KW-0472">Membrane</keyword>
<keyword evidence="2" id="KW-0812">Transmembrane</keyword>
<dbReference type="EnsemblMetazoa" id="SMAR006202-RA">
    <property type="protein sequence ID" value="SMAR006202-PA"/>
    <property type="gene ID" value="SMAR006202"/>
</dbReference>